<name>A0AAN9PLE0_CLITE</name>
<evidence type="ECO:0000313" key="1">
    <source>
        <dbReference type="EMBL" id="KAK7302208.1"/>
    </source>
</evidence>
<gene>
    <name evidence="1" type="ORF">RJT34_13091</name>
</gene>
<dbReference type="EMBL" id="JAYKXN010000003">
    <property type="protein sequence ID" value="KAK7302208.1"/>
    <property type="molecule type" value="Genomic_DNA"/>
</dbReference>
<protein>
    <submittedName>
        <fullName evidence="1">Uncharacterized protein</fullName>
    </submittedName>
</protein>
<dbReference type="AlphaFoldDB" id="A0AAN9PLE0"/>
<accession>A0AAN9PLE0</accession>
<keyword evidence="2" id="KW-1185">Reference proteome</keyword>
<comment type="caution">
    <text evidence="1">The sequence shown here is derived from an EMBL/GenBank/DDBJ whole genome shotgun (WGS) entry which is preliminary data.</text>
</comment>
<dbReference type="Proteomes" id="UP001359559">
    <property type="component" value="Unassembled WGS sequence"/>
</dbReference>
<organism evidence="1 2">
    <name type="scientific">Clitoria ternatea</name>
    <name type="common">Butterfly pea</name>
    <dbReference type="NCBI Taxonomy" id="43366"/>
    <lineage>
        <taxon>Eukaryota</taxon>
        <taxon>Viridiplantae</taxon>
        <taxon>Streptophyta</taxon>
        <taxon>Embryophyta</taxon>
        <taxon>Tracheophyta</taxon>
        <taxon>Spermatophyta</taxon>
        <taxon>Magnoliopsida</taxon>
        <taxon>eudicotyledons</taxon>
        <taxon>Gunneridae</taxon>
        <taxon>Pentapetalae</taxon>
        <taxon>rosids</taxon>
        <taxon>fabids</taxon>
        <taxon>Fabales</taxon>
        <taxon>Fabaceae</taxon>
        <taxon>Papilionoideae</taxon>
        <taxon>50 kb inversion clade</taxon>
        <taxon>NPAAA clade</taxon>
        <taxon>indigoferoid/millettioid clade</taxon>
        <taxon>Phaseoleae</taxon>
        <taxon>Clitoria</taxon>
    </lineage>
</organism>
<evidence type="ECO:0000313" key="2">
    <source>
        <dbReference type="Proteomes" id="UP001359559"/>
    </source>
</evidence>
<sequence>MVVANFVAMVGLRYKFRVSTMSHPSNSFALAFSLLLLAPSLFLPSLLRSLLTPSPFPFPVFEQLCSPPCIAYFFTLTALFLHCVSSNQPLTLQSSDAPATSMASFILYAPTSDISLFTSSCLSSLEAQTLTLSSNKEQKEHREPLLFEVMQITKKNKAGNWVNQKTTDMAEAYQAM</sequence>
<reference evidence="1 2" key="1">
    <citation type="submission" date="2024-01" db="EMBL/GenBank/DDBJ databases">
        <title>The genomes of 5 underutilized Papilionoideae crops provide insights into root nodulation and disease resistance.</title>
        <authorList>
            <person name="Yuan L."/>
        </authorList>
    </citation>
    <scope>NUCLEOTIDE SEQUENCE [LARGE SCALE GENOMIC DNA]</scope>
    <source>
        <strain evidence="1">LY-2023</strain>
        <tissue evidence="1">Leaf</tissue>
    </source>
</reference>
<proteinExistence type="predicted"/>